<name>A0A819XCA4_9BILA</name>
<accession>A0A819XCA4</accession>
<dbReference type="EMBL" id="CAJOAX010014023">
    <property type="protein sequence ID" value="CAF4138657.1"/>
    <property type="molecule type" value="Genomic_DNA"/>
</dbReference>
<dbReference type="Proteomes" id="UP000663823">
    <property type="component" value="Unassembled WGS sequence"/>
</dbReference>
<dbReference type="Proteomes" id="UP000663882">
    <property type="component" value="Unassembled WGS sequence"/>
</dbReference>
<dbReference type="AlphaFoldDB" id="A0A819XCA4"/>
<evidence type="ECO:0000313" key="2">
    <source>
        <dbReference type="EMBL" id="CAF1421179.1"/>
    </source>
</evidence>
<organism evidence="3 4">
    <name type="scientific">Rotaria sordida</name>
    <dbReference type="NCBI Taxonomy" id="392033"/>
    <lineage>
        <taxon>Eukaryota</taxon>
        <taxon>Metazoa</taxon>
        <taxon>Spiralia</taxon>
        <taxon>Gnathifera</taxon>
        <taxon>Rotifera</taxon>
        <taxon>Eurotatoria</taxon>
        <taxon>Bdelloidea</taxon>
        <taxon>Philodinida</taxon>
        <taxon>Philodinidae</taxon>
        <taxon>Rotaria</taxon>
    </lineage>
</organism>
<gene>
    <name evidence="3" type="ORF">OTI717_LOCUS35622</name>
    <name evidence="2" type="ORF">RFH988_LOCUS35587</name>
</gene>
<proteinExistence type="predicted"/>
<evidence type="ECO:0000313" key="4">
    <source>
        <dbReference type="Proteomes" id="UP000663823"/>
    </source>
</evidence>
<protein>
    <submittedName>
        <fullName evidence="3">Uncharacterized protein</fullName>
    </submittedName>
</protein>
<evidence type="ECO:0000256" key="1">
    <source>
        <dbReference type="SAM" id="MobiDB-lite"/>
    </source>
</evidence>
<sequence>MQIYIQRTDLWNEDLIQYLDLINITDNILVRHTYVILEGIEAKLALNNKLNTDNKSNNESENLRDWCQAKNEDINRLTTLTTTETTTTGATTIGSNKKKKLRVD</sequence>
<comment type="caution">
    <text evidence="3">The sequence shown here is derived from an EMBL/GenBank/DDBJ whole genome shotgun (WGS) entry which is preliminary data.</text>
</comment>
<feature type="region of interest" description="Disordered" evidence="1">
    <location>
        <begin position="85"/>
        <end position="104"/>
    </location>
</feature>
<dbReference type="EMBL" id="CAJNOO010005503">
    <property type="protein sequence ID" value="CAF1421179.1"/>
    <property type="molecule type" value="Genomic_DNA"/>
</dbReference>
<reference evidence="3" key="1">
    <citation type="submission" date="2021-02" db="EMBL/GenBank/DDBJ databases">
        <authorList>
            <person name="Nowell W R."/>
        </authorList>
    </citation>
    <scope>NUCLEOTIDE SEQUENCE</scope>
</reference>
<evidence type="ECO:0000313" key="3">
    <source>
        <dbReference type="EMBL" id="CAF4138657.1"/>
    </source>
</evidence>